<dbReference type="EMBL" id="MK820634">
    <property type="protein sequence ID" value="QCW06872.1"/>
    <property type="molecule type" value="Genomic_DNA"/>
</dbReference>
<reference evidence="2" key="1">
    <citation type="submission" date="2019-04" db="EMBL/GenBank/DDBJ databases">
        <authorList>
            <person name="Yu Z."/>
            <person name="Deng C."/>
        </authorList>
    </citation>
    <scope>NUCLEOTIDE SEQUENCE</scope>
</reference>
<dbReference type="GeneID" id="40512643"/>
<evidence type="ECO:0000256" key="1">
    <source>
        <dbReference type="SAM" id="Phobius"/>
    </source>
</evidence>
<proteinExistence type="predicted"/>
<protein>
    <submittedName>
        <fullName evidence="2">Uncharacterized protein</fullName>
    </submittedName>
</protein>
<organism evidence="2">
    <name type="scientific">Dactylella tenuis</name>
    <dbReference type="NCBI Taxonomy" id="383872"/>
    <lineage>
        <taxon>Eukaryota</taxon>
        <taxon>Fungi</taxon>
        <taxon>Dikarya</taxon>
        <taxon>Ascomycota</taxon>
        <taxon>Pezizomycotina</taxon>
        <taxon>Orbiliomycetes</taxon>
        <taxon>Orbiliales</taxon>
        <taxon>Orbiliaceae</taxon>
        <taxon>Dactylella</taxon>
    </lineage>
</organism>
<sequence>MGRRITSMTLSVLFIIIFCYNLIILAVCRFELIMNIGGEPPFWFQFDFTVIGWQVHAPRTTWNIKIFHKKGEGPLASSPLWKLWISSLYRKKLTFSLYY</sequence>
<keyword evidence="1" id="KW-1133">Transmembrane helix</keyword>
<gene>
    <name evidence="2" type="primary">orf99</name>
</gene>
<keyword evidence="2" id="KW-0496">Mitochondrion</keyword>
<dbReference type="RefSeq" id="YP_009663735.1">
    <property type="nucleotide sequence ID" value="NC_042947.1"/>
</dbReference>
<feature type="transmembrane region" description="Helical" evidence="1">
    <location>
        <begin position="12"/>
        <end position="34"/>
    </location>
</feature>
<dbReference type="AlphaFoldDB" id="A0A4Y5MXK9"/>
<geneLocation type="mitochondrion" evidence="2"/>
<evidence type="ECO:0000313" key="2">
    <source>
        <dbReference type="EMBL" id="QCW06872.1"/>
    </source>
</evidence>
<name>A0A4Y5MXK9_9PEZI</name>
<keyword evidence="1" id="KW-0812">Transmembrane</keyword>
<accession>A0A4Y5MXK9</accession>
<keyword evidence="1" id="KW-0472">Membrane</keyword>